<feature type="compositionally biased region" description="Polar residues" evidence="1">
    <location>
        <begin position="863"/>
        <end position="893"/>
    </location>
</feature>
<feature type="region of interest" description="Disordered" evidence="1">
    <location>
        <begin position="198"/>
        <end position="351"/>
    </location>
</feature>
<feature type="compositionally biased region" description="Polar residues" evidence="1">
    <location>
        <begin position="784"/>
        <end position="799"/>
    </location>
</feature>
<feature type="region of interest" description="Disordered" evidence="1">
    <location>
        <begin position="549"/>
        <end position="580"/>
    </location>
</feature>
<comment type="caution">
    <text evidence="2">The sequence shown here is derived from an EMBL/GenBank/DDBJ whole genome shotgun (WGS) entry which is preliminary data.</text>
</comment>
<feature type="compositionally biased region" description="Polar residues" evidence="1">
    <location>
        <begin position="549"/>
        <end position="570"/>
    </location>
</feature>
<feature type="compositionally biased region" description="Low complexity" evidence="1">
    <location>
        <begin position="758"/>
        <end position="769"/>
    </location>
</feature>
<dbReference type="EMBL" id="BMAV01027327">
    <property type="protein sequence ID" value="GFS58283.1"/>
    <property type="molecule type" value="Genomic_DNA"/>
</dbReference>
<name>A0A8X6ISM3_9ARAC</name>
<feature type="compositionally biased region" description="Polar residues" evidence="1">
    <location>
        <begin position="466"/>
        <end position="483"/>
    </location>
</feature>
<evidence type="ECO:0000256" key="1">
    <source>
        <dbReference type="SAM" id="MobiDB-lite"/>
    </source>
</evidence>
<feature type="compositionally biased region" description="Low complexity" evidence="1">
    <location>
        <begin position="838"/>
        <end position="848"/>
    </location>
</feature>
<feature type="compositionally biased region" description="Pro residues" evidence="1">
    <location>
        <begin position="728"/>
        <end position="738"/>
    </location>
</feature>
<dbReference type="Gene3D" id="1.10.274.70">
    <property type="match status" value="1"/>
</dbReference>
<dbReference type="OrthoDB" id="6432832at2759"/>
<sequence length="909" mass="100381">MFLVFEFIKNTSKRKVFSNLPRQEYVHARLSSFLGRLLERRGLSVTMNRRLPIKRPCTFLWILAVQVILLVQGSNACLWCDKRQEERFLNCLFIDVVNNPEFSNAPESSVDEMKWSILSTSDALKRTPDPIKFKLLDNLLVEETSKLAATLSHSSGNSYDAVLETVVQVSGNCFTAATGQNSGFFKNDLRQLVQDYNKKNNNPFDKAPDSVQNDGSNNQNLPLVNNNRQVQPPVMNQDPTNVFPPLPDNGNNFQPTNDFSKGNTAPNPPQNGLNNGQGVPPTQQPTSGDEFGSNPVVPNPNAESPNSDPSKTSTAGQGNSKSSNKESENSKDSKTTGTASMKEESGKPNEETCAMEFRKAVYNRLVNDTQFTSVFGVVPYASAKSRALQATKDAFKEYGAPKQGNDFSTLWNFESKSIPIRGNNKNYAEVLSKTIPVIFTRNHLFNFDDCEGQGKTFAEYILKSVSGRSNNNPVPTTGKPTVDSSEDQPSHGSNSDSSSQNSESSNTDSNTPPDESTETHSDVNSRKQKPKHHGKFSFGQFLKEIFGVDNSTNEDTSSGNSPVTPTNLQQDSKDSSNFEKDIKESLSNTKSDYEAIRNLKKLVSAAKQCVTPTGFDYNKLMNTMSEVTNAIQKEHPDWSPEKCQRKMYSLTVVAMSHALQELSDSKKEKPFPLEKSGSFPSRPNNLLDSNSNPASNVPPNFNYQGFIPSGDSTNLGPAPGIDRVPQGNIPPPPPPPQRNTPFLANDAPVNPGPERPTNNQFNNDNFRNFAPQNNPERNTRFQDPGTNINNPPSFGSQLNPAYPRPEQPIEFKPNSGNIFDSNLRNRNFQNPVPPNNPPLYNGPNYGPAPQIPPQNDRYPGPNQGFNSGFPNTNPNSNQPIAPQTGGRQVQSPNFKPDSNLANRRQPMDY</sequence>
<feature type="compositionally biased region" description="Basic and acidic residues" evidence="1">
    <location>
        <begin position="341"/>
        <end position="350"/>
    </location>
</feature>
<evidence type="ECO:0000313" key="2">
    <source>
        <dbReference type="EMBL" id="GFS58283.1"/>
    </source>
</evidence>
<feature type="compositionally biased region" description="Basic and acidic residues" evidence="1">
    <location>
        <begin position="571"/>
        <end position="580"/>
    </location>
</feature>
<feature type="compositionally biased region" description="Low complexity" evidence="1">
    <location>
        <begin position="270"/>
        <end position="281"/>
    </location>
</feature>
<feature type="compositionally biased region" description="Low complexity" evidence="1">
    <location>
        <begin position="689"/>
        <end position="702"/>
    </location>
</feature>
<feature type="compositionally biased region" description="Polar residues" evidence="1">
    <location>
        <begin position="301"/>
        <end position="318"/>
    </location>
</feature>
<dbReference type="AlphaFoldDB" id="A0A8X6ISM3"/>
<dbReference type="Gene3D" id="1.10.274.60">
    <property type="entry name" value="Spidroin, repetitive domain"/>
    <property type="match status" value="1"/>
</dbReference>
<evidence type="ECO:0000313" key="3">
    <source>
        <dbReference type="Proteomes" id="UP000886998"/>
    </source>
</evidence>
<feature type="compositionally biased region" description="Basic and acidic residues" evidence="1">
    <location>
        <begin position="663"/>
        <end position="672"/>
    </location>
</feature>
<accession>A0A8X6ISM3</accession>
<feature type="compositionally biased region" description="Polar residues" evidence="1">
    <location>
        <begin position="249"/>
        <end position="265"/>
    </location>
</feature>
<gene>
    <name evidence="2" type="primary">AVEN_10361_1</name>
    <name evidence="2" type="ORF">TNIN_197591</name>
</gene>
<feature type="compositionally biased region" description="Polar residues" evidence="1">
    <location>
        <begin position="814"/>
        <end position="824"/>
    </location>
</feature>
<organism evidence="2 3">
    <name type="scientific">Trichonephila inaurata madagascariensis</name>
    <dbReference type="NCBI Taxonomy" id="2747483"/>
    <lineage>
        <taxon>Eukaryota</taxon>
        <taxon>Metazoa</taxon>
        <taxon>Ecdysozoa</taxon>
        <taxon>Arthropoda</taxon>
        <taxon>Chelicerata</taxon>
        <taxon>Arachnida</taxon>
        <taxon>Araneae</taxon>
        <taxon>Araneomorphae</taxon>
        <taxon>Entelegynae</taxon>
        <taxon>Araneoidea</taxon>
        <taxon>Nephilidae</taxon>
        <taxon>Trichonephila</taxon>
        <taxon>Trichonephila inaurata</taxon>
    </lineage>
</organism>
<feature type="region of interest" description="Disordered" evidence="1">
    <location>
        <begin position="662"/>
        <end position="909"/>
    </location>
</feature>
<feature type="compositionally biased region" description="Low complexity" evidence="1">
    <location>
        <begin position="493"/>
        <end position="511"/>
    </location>
</feature>
<feature type="compositionally biased region" description="Basic and acidic residues" evidence="1">
    <location>
        <begin position="323"/>
        <end position="334"/>
    </location>
</feature>
<dbReference type="InterPro" id="IPR038243">
    <property type="entry name" value="Spidroin_N_sf"/>
</dbReference>
<reference evidence="2" key="1">
    <citation type="submission" date="2020-08" db="EMBL/GenBank/DDBJ databases">
        <title>Multicomponent nature underlies the extraordinary mechanical properties of spider dragline silk.</title>
        <authorList>
            <person name="Kono N."/>
            <person name="Nakamura H."/>
            <person name="Mori M."/>
            <person name="Yoshida Y."/>
            <person name="Ohtoshi R."/>
            <person name="Malay A.D."/>
            <person name="Moran D.A.P."/>
            <person name="Tomita M."/>
            <person name="Numata K."/>
            <person name="Arakawa K."/>
        </authorList>
    </citation>
    <scope>NUCLEOTIDE SEQUENCE</scope>
</reference>
<protein>
    <submittedName>
        <fullName evidence="2">Uncharacterized protein</fullName>
    </submittedName>
</protein>
<feature type="region of interest" description="Disordered" evidence="1">
    <location>
        <begin position="466"/>
        <end position="534"/>
    </location>
</feature>
<feature type="compositionally biased region" description="Polar residues" evidence="1">
    <location>
        <begin position="678"/>
        <end position="688"/>
    </location>
</feature>
<dbReference type="InterPro" id="IPR043070">
    <property type="entry name" value="Spidroin_repeat"/>
</dbReference>
<proteinExistence type="predicted"/>
<keyword evidence="3" id="KW-1185">Reference proteome</keyword>
<feature type="compositionally biased region" description="Low complexity" evidence="1">
    <location>
        <begin position="217"/>
        <end position="231"/>
    </location>
</feature>
<dbReference type="Proteomes" id="UP000886998">
    <property type="component" value="Unassembled WGS sequence"/>
</dbReference>